<gene>
    <name evidence="2" type="ORF">NQ318_002392</name>
</gene>
<sequence length="162" mass="17874">MTSASESRISICSKLGLKPLTAQNVLFYYVPVQGTLSYTALSINVMNPSLVLRIFPKRDITNILLFNTLLGSGLYLYNRPHLSLLANKDRLLYSSFGAVTFSLGSVLIWAIIRSLVPQNVALCSVCGIGSGLAMIKIARSYTRTCRFVDSKKSLKSPLFLIY</sequence>
<dbReference type="AlphaFoldDB" id="A0AAV8YEV8"/>
<dbReference type="EMBL" id="JAPWTK010000106">
    <property type="protein sequence ID" value="KAJ8949983.1"/>
    <property type="molecule type" value="Genomic_DNA"/>
</dbReference>
<dbReference type="Proteomes" id="UP001162162">
    <property type="component" value="Unassembled WGS sequence"/>
</dbReference>
<protein>
    <submittedName>
        <fullName evidence="2">Uncharacterized protein</fullName>
    </submittedName>
</protein>
<comment type="caution">
    <text evidence="2">The sequence shown here is derived from an EMBL/GenBank/DDBJ whole genome shotgun (WGS) entry which is preliminary data.</text>
</comment>
<feature type="transmembrane region" description="Helical" evidence="1">
    <location>
        <begin position="60"/>
        <end position="78"/>
    </location>
</feature>
<reference evidence="2" key="1">
    <citation type="journal article" date="2023" name="Insect Mol. Biol.">
        <title>Genome sequencing provides insights into the evolution of gene families encoding plant cell wall-degrading enzymes in longhorned beetles.</title>
        <authorList>
            <person name="Shin N.R."/>
            <person name="Okamura Y."/>
            <person name="Kirsch R."/>
            <person name="Pauchet Y."/>
        </authorList>
    </citation>
    <scope>NUCLEOTIDE SEQUENCE</scope>
    <source>
        <strain evidence="2">AMC_N1</strain>
    </source>
</reference>
<dbReference type="PANTHER" id="PTHR38640">
    <property type="entry name" value="GEO09659P1"/>
    <property type="match status" value="1"/>
</dbReference>
<evidence type="ECO:0000313" key="2">
    <source>
        <dbReference type="EMBL" id="KAJ8949983.1"/>
    </source>
</evidence>
<feature type="transmembrane region" description="Helical" evidence="1">
    <location>
        <begin position="118"/>
        <end position="138"/>
    </location>
</feature>
<name>A0AAV8YEV8_9CUCU</name>
<keyword evidence="1" id="KW-0812">Transmembrane</keyword>
<dbReference type="PANTHER" id="PTHR38640:SF1">
    <property type="entry name" value="GEO09659P1"/>
    <property type="match status" value="1"/>
</dbReference>
<evidence type="ECO:0000313" key="3">
    <source>
        <dbReference type="Proteomes" id="UP001162162"/>
    </source>
</evidence>
<keyword evidence="3" id="KW-1185">Reference proteome</keyword>
<organism evidence="2 3">
    <name type="scientific">Aromia moschata</name>
    <dbReference type="NCBI Taxonomy" id="1265417"/>
    <lineage>
        <taxon>Eukaryota</taxon>
        <taxon>Metazoa</taxon>
        <taxon>Ecdysozoa</taxon>
        <taxon>Arthropoda</taxon>
        <taxon>Hexapoda</taxon>
        <taxon>Insecta</taxon>
        <taxon>Pterygota</taxon>
        <taxon>Neoptera</taxon>
        <taxon>Endopterygota</taxon>
        <taxon>Coleoptera</taxon>
        <taxon>Polyphaga</taxon>
        <taxon>Cucujiformia</taxon>
        <taxon>Chrysomeloidea</taxon>
        <taxon>Cerambycidae</taxon>
        <taxon>Cerambycinae</taxon>
        <taxon>Callichromatini</taxon>
        <taxon>Aromia</taxon>
    </lineage>
</organism>
<accession>A0AAV8YEV8</accession>
<keyword evidence="1" id="KW-1133">Transmembrane helix</keyword>
<feature type="transmembrane region" description="Helical" evidence="1">
    <location>
        <begin position="90"/>
        <end position="112"/>
    </location>
</feature>
<keyword evidence="1" id="KW-0472">Membrane</keyword>
<evidence type="ECO:0000256" key="1">
    <source>
        <dbReference type="SAM" id="Phobius"/>
    </source>
</evidence>
<proteinExistence type="predicted"/>